<evidence type="ECO:0000313" key="2">
    <source>
        <dbReference type="Proteomes" id="UP000198893"/>
    </source>
</evidence>
<evidence type="ECO:0000313" key="1">
    <source>
        <dbReference type="EMBL" id="SEO90327.1"/>
    </source>
</evidence>
<name>A0A1H8THF6_9RHOB</name>
<organism evidence="1 2">
    <name type="scientific">Salinihabitans flavidus</name>
    <dbReference type="NCBI Taxonomy" id="569882"/>
    <lineage>
        <taxon>Bacteria</taxon>
        <taxon>Pseudomonadati</taxon>
        <taxon>Pseudomonadota</taxon>
        <taxon>Alphaproteobacteria</taxon>
        <taxon>Rhodobacterales</taxon>
        <taxon>Roseobacteraceae</taxon>
        <taxon>Salinihabitans</taxon>
    </lineage>
</organism>
<dbReference type="RefSeq" id="WP_093119074.1">
    <property type="nucleotide sequence ID" value="NZ_FODS01000015.1"/>
</dbReference>
<dbReference type="Proteomes" id="UP000198893">
    <property type="component" value="Unassembled WGS sequence"/>
</dbReference>
<accession>A0A1H8THF6</accession>
<dbReference type="EMBL" id="FODS01000015">
    <property type="protein sequence ID" value="SEO90327.1"/>
    <property type="molecule type" value="Genomic_DNA"/>
</dbReference>
<reference evidence="1 2" key="1">
    <citation type="submission" date="2016-10" db="EMBL/GenBank/DDBJ databases">
        <authorList>
            <person name="de Groot N.N."/>
        </authorList>
    </citation>
    <scope>NUCLEOTIDE SEQUENCE [LARGE SCALE GENOMIC DNA]</scope>
    <source>
        <strain evidence="1 2">DSM 27842</strain>
    </source>
</reference>
<gene>
    <name evidence="1" type="ORF">SAMN04490248_11598</name>
</gene>
<proteinExistence type="predicted"/>
<sequence>MAQTDSYALTNDAGLAVRQRLNEILAALHSSNAGATAPTATRPGMLWLDTGQSPAVLRIRDATDTGWEALLDGGSY</sequence>
<protein>
    <submittedName>
        <fullName evidence="1">Uncharacterized protein</fullName>
    </submittedName>
</protein>
<dbReference type="AlphaFoldDB" id="A0A1H8THF6"/>
<dbReference type="STRING" id="569882.SAMN04490248_11598"/>
<keyword evidence="2" id="KW-1185">Reference proteome</keyword>
<dbReference type="OrthoDB" id="7855634at2"/>